<dbReference type="Gene3D" id="3.30.2390.10">
    <property type="entry name" value="TTHA1013-like"/>
    <property type="match status" value="1"/>
</dbReference>
<evidence type="ECO:0000313" key="1">
    <source>
        <dbReference type="EMBL" id="VFJ77460.1"/>
    </source>
</evidence>
<reference evidence="1" key="1">
    <citation type="submission" date="2019-02" db="EMBL/GenBank/DDBJ databases">
        <authorList>
            <person name="Gruber-Vodicka R. H."/>
            <person name="Seah K. B. B."/>
        </authorList>
    </citation>
    <scope>NUCLEOTIDE SEQUENCE</scope>
    <source>
        <strain evidence="1">BECK_BZ131</strain>
    </source>
</reference>
<gene>
    <name evidence="1" type="ORF">BECKFW1821C_GA0114237_11246</name>
</gene>
<organism evidence="1">
    <name type="scientific">Candidatus Kentrum sp. FW</name>
    <dbReference type="NCBI Taxonomy" id="2126338"/>
    <lineage>
        <taxon>Bacteria</taxon>
        <taxon>Pseudomonadati</taxon>
        <taxon>Pseudomonadota</taxon>
        <taxon>Gammaproteobacteria</taxon>
        <taxon>Candidatus Kentrum</taxon>
    </lineage>
</organism>
<accession>A0A450U2V0</accession>
<evidence type="ECO:0008006" key="2">
    <source>
        <dbReference type="Google" id="ProtNLM"/>
    </source>
</evidence>
<sequence length="136" mass="15832">MEIRKPVTIIRFPFHTTSISPDNSFTRHHIQCVMTIYLKYPPTDFFRRRKRKDLTPFPAFPEDDVFTVRVTRLDDVWLAEYDRLGLITEADGCAVLKDRARRIAPELAEINGLGVHERSIRLQFRMMAPPSDSDLG</sequence>
<protein>
    <recommendedName>
        <fullName evidence="2">DUF1902 domain-containing protein</fullName>
    </recommendedName>
</protein>
<dbReference type="AlphaFoldDB" id="A0A450U2V0"/>
<dbReference type="EMBL" id="CAADFE010000124">
    <property type="protein sequence ID" value="VFJ77460.1"/>
    <property type="molecule type" value="Genomic_DNA"/>
</dbReference>
<name>A0A450U2V0_9GAMM</name>
<proteinExistence type="predicted"/>